<dbReference type="Proteomes" id="UP000046395">
    <property type="component" value="Unassembled WGS sequence"/>
</dbReference>
<feature type="region of interest" description="Disordered" evidence="1">
    <location>
        <begin position="12"/>
        <end position="32"/>
    </location>
</feature>
<dbReference type="WBParaSite" id="TMUE_1000003402.1">
    <property type="protein sequence ID" value="TMUE_1000003402.1"/>
    <property type="gene ID" value="WBGene00298706"/>
</dbReference>
<dbReference type="AlphaFoldDB" id="A0A5S6Q8W0"/>
<keyword evidence="2" id="KW-1185">Reference proteome</keyword>
<accession>A0A5S6Q8W0</accession>
<evidence type="ECO:0000313" key="3">
    <source>
        <dbReference type="WBParaSite" id="TMUE_1000003402.1"/>
    </source>
</evidence>
<name>A0A5S6Q8W0_TRIMR</name>
<evidence type="ECO:0000313" key="2">
    <source>
        <dbReference type="Proteomes" id="UP000046395"/>
    </source>
</evidence>
<proteinExistence type="predicted"/>
<evidence type="ECO:0000256" key="1">
    <source>
        <dbReference type="SAM" id="MobiDB-lite"/>
    </source>
</evidence>
<organism evidence="2 3">
    <name type="scientific">Trichuris muris</name>
    <name type="common">Mouse whipworm</name>
    <dbReference type="NCBI Taxonomy" id="70415"/>
    <lineage>
        <taxon>Eukaryota</taxon>
        <taxon>Metazoa</taxon>
        <taxon>Ecdysozoa</taxon>
        <taxon>Nematoda</taxon>
        <taxon>Enoplea</taxon>
        <taxon>Dorylaimia</taxon>
        <taxon>Trichinellida</taxon>
        <taxon>Trichuridae</taxon>
        <taxon>Trichuris</taxon>
    </lineage>
</organism>
<reference evidence="3" key="1">
    <citation type="submission" date="2019-12" db="UniProtKB">
        <authorList>
            <consortium name="WormBaseParasite"/>
        </authorList>
    </citation>
    <scope>IDENTIFICATION</scope>
</reference>
<feature type="compositionally biased region" description="Polar residues" evidence="1">
    <location>
        <begin position="17"/>
        <end position="27"/>
    </location>
</feature>
<protein>
    <submittedName>
        <fullName evidence="3">Uncharacterized protein</fullName>
    </submittedName>
</protein>
<sequence length="120" mass="13477">MITCRRRFLLASPKKGNPSQAPRSSQAEPIPARVREGILVRTFGMPPFDLRKGDQRQLFACRIAAPRVSATRRLVAAVGCDFGERRAATMPGCCFSPRYIRSKRRRASVGANERARRFLT</sequence>